<dbReference type="RefSeq" id="WP_109764860.1">
    <property type="nucleotide sequence ID" value="NZ_QGGU01000013.1"/>
</dbReference>
<dbReference type="AlphaFoldDB" id="A0A316FFF8"/>
<dbReference type="InterPro" id="IPR007475">
    <property type="entry name" value="UbiK"/>
</dbReference>
<dbReference type="OrthoDB" id="5297354at2"/>
<comment type="function">
    <text evidence="1">Required for efficient ubiquinone (coenzyme Q) biosynthesis. UbiK is probably an accessory factor of Ubi enzymes and facilitates ubiquinone biosynthesis by acting as an assembly factor, a targeting factor, or both.</text>
</comment>
<proteinExistence type="inferred from homology"/>
<dbReference type="GO" id="GO:0005829">
    <property type="term" value="C:cytosol"/>
    <property type="evidence" value="ECO:0007669"/>
    <property type="project" value="TreeGrafter"/>
</dbReference>
<reference evidence="2 3" key="1">
    <citation type="submission" date="2018-05" db="EMBL/GenBank/DDBJ databases">
        <title>Genomic Encyclopedia of Type Strains, Phase IV (KMG-IV): sequencing the most valuable type-strain genomes for metagenomic binning, comparative biology and taxonomic classification.</title>
        <authorList>
            <person name="Goeker M."/>
        </authorList>
    </citation>
    <scope>NUCLEOTIDE SEQUENCE [LARGE SCALE GENOMIC DNA]</scope>
    <source>
        <strain evidence="2 3">DSM 25350</strain>
    </source>
</reference>
<dbReference type="PANTHER" id="PTHR38040:SF1">
    <property type="entry name" value="UBIQUINONE BIOSYNTHESIS ACCESSORY FACTOR UBIK"/>
    <property type="match status" value="1"/>
</dbReference>
<comment type="similarity">
    <text evidence="1">Belongs to the UbiK family.</text>
</comment>
<dbReference type="Proteomes" id="UP000245790">
    <property type="component" value="Unassembled WGS sequence"/>
</dbReference>
<gene>
    <name evidence="1" type="primary">ubiK</name>
    <name evidence="2" type="ORF">C8D97_113111</name>
</gene>
<keyword evidence="1" id="KW-0831">Ubiquinone biosynthesis</keyword>
<evidence type="ECO:0000313" key="3">
    <source>
        <dbReference type="Proteomes" id="UP000245790"/>
    </source>
</evidence>
<dbReference type="UniPathway" id="UPA00232"/>
<dbReference type="PANTHER" id="PTHR38040">
    <property type="entry name" value="UBIQUINONE BIOSYNTHESIS ACCESSORY FACTOR UBIK"/>
    <property type="match status" value="1"/>
</dbReference>
<evidence type="ECO:0000313" key="2">
    <source>
        <dbReference type="EMBL" id="PWK46426.1"/>
    </source>
</evidence>
<sequence length="85" mass="9933">MIDAKIIDDLANKMSQIIPPELKNKHAEMQQQFKQLLQAQLGKMDLVTREEFDIQTKVLQKTRAQLQQMEKQLAELELSQQNKPD</sequence>
<evidence type="ECO:0000256" key="1">
    <source>
        <dbReference type="HAMAP-Rule" id="MF_02216"/>
    </source>
</evidence>
<comment type="caution">
    <text evidence="2">The sequence shown here is derived from an EMBL/GenBank/DDBJ whole genome shotgun (WGS) entry which is preliminary data.</text>
</comment>
<dbReference type="HAMAP" id="MF_02216">
    <property type="entry name" value="UbiK"/>
    <property type="match status" value="1"/>
</dbReference>
<dbReference type="Pfam" id="PF04380">
    <property type="entry name" value="BMFP"/>
    <property type="match status" value="1"/>
</dbReference>
<keyword evidence="3" id="KW-1185">Reference proteome</keyword>
<keyword evidence="1" id="KW-0175">Coiled coil</keyword>
<name>A0A316FFF8_9GAMM</name>
<comment type="pathway">
    <text evidence="1">Cofactor biosynthesis; ubiquinone biosynthesis.</text>
</comment>
<protein>
    <recommendedName>
        <fullName evidence="1">Ubiquinone biosynthesis accessory factor UbiK</fullName>
    </recommendedName>
</protein>
<accession>A0A316FFF8</accession>
<comment type="subcellular location">
    <subcellularLocation>
        <location evidence="1">Cytoplasm</location>
    </subcellularLocation>
</comment>
<dbReference type="GO" id="GO:0006744">
    <property type="term" value="P:ubiquinone biosynthetic process"/>
    <property type="evidence" value="ECO:0007669"/>
    <property type="project" value="UniProtKB-UniRule"/>
</dbReference>
<feature type="coiled-coil region" evidence="1">
    <location>
        <begin position="52"/>
        <end position="79"/>
    </location>
</feature>
<keyword evidence="1" id="KW-0963">Cytoplasm</keyword>
<organism evidence="2 3">
    <name type="scientific">Pleionea mediterranea</name>
    <dbReference type="NCBI Taxonomy" id="523701"/>
    <lineage>
        <taxon>Bacteria</taxon>
        <taxon>Pseudomonadati</taxon>
        <taxon>Pseudomonadota</taxon>
        <taxon>Gammaproteobacteria</taxon>
        <taxon>Oceanospirillales</taxon>
        <taxon>Pleioneaceae</taxon>
        <taxon>Pleionea</taxon>
    </lineage>
</organism>
<dbReference type="EMBL" id="QGGU01000013">
    <property type="protein sequence ID" value="PWK46426.1"/>
    <property type="molecule type" value="Genomic_DNA"/>
</dbReference>